<comment type="caution">
    <text evidence="2">The sequence shown here is derived from an EMBL/GenBank/DDBJ whole genome shotgun (WGS) entry which is preliminary data.</text>
</comment>
<dbReference type="Pfam" id="PF01243">
    <property type="entry name" value="PNPOx_N"/>
    <property type="match status" value="1"/>
</dbReference>
<sequence length="176" mass="19353">MIIRVVQKNHPWPVKIYLCGPEDGFPFLPLMKGGNMLAKLESLLRDNSLCVLCTEAAGNPYCSLMTYLPSDDLGTLYLVSTRESRKFKNLLANPRVSVLVDSRQHQGQGANIVSVTFAGLFTPLTDAKVLPIKTTFAEKHPELAEILNHPDSLVFAIKLTSYLLLDGPVAAEQGEL</sequence>
<proteinExistence type="predicted"/>
<dbReference type="InterPro" id="IPR011576">
    <property type="entry name" value="Pyridox_Oxase_N"/>
</dbReference>
<reference evidence="2 3" key="1">
    <citation type="submission" date="2015-09" db="EMBL/GenBank/DDBJ databases">
        <title>Genome sequence of Acetobacterium wieringae DSM 1911.</title>
        <authorList>
            <person name="Poehlein A."/>
            <person name="Bengelsdorf F.R."/>
            <person name="Schiel-Bengelsdorf B."/>
            <person name="Duerre P."/>
            <person name="Daniel R."/>
        </authorList>
    </citation>
    <scope>NUCLEOTIDE SEQUENCE [LARGE SCALE GENOMIC DNA]</scope>
    <source>
        <strain evidence="2 3">DSM 1911</strain>
    </source>
</reference>
<dbReference type="Gene3D" id="2.30.110.10">
    <property type="entry name" value="Electron Transport, Fmn-binding Protein, Chain A"/>
    <property type="match status" value="1"/>
</dbReference>
<evidence type="ECO:0000259" key="1">
    <source>
        <dbReference type="Pfam" id="PF01243"/>
    </source>
</evidence>
<evidence type="ECO:0000313" key="2">
    <source>
        <dbReference type="EMBL" id="OFV71402.1"/>
    </source>
</evidence>
<accession>A0A1F2PKW2</accession>
<dbReference type="Proteomes" id="UP000176244">
    <property type="component" value="Unassembled WGS sequence"/>
</dbReference>
<dbReference type="InterPro" id="IPR012349">
    <property type="entry name" value="Split_barrel_FMN-bd"/>
</dbReference>
<dbReference type="STRING" id="52694.ACWI_11310"/>
<dbReference type="AlphaFoldDB" id="A0A1F2PKW2"/>
<gene>
    <name evidence="2" type="ORF">ACWI_11310</name>
</gene>
<protein>
    <submittedName>
        <fullName evidence="2">Pyridoxamine 5'-phosphate oxidase</fullName>
    </submittedName>
</protein>
<dbReference type="SUPFAM" id="SSF50475">
    <property type="entry name" value="FMN-binding split barrel"/>
    <property type="match status" value="1"/>
</dbReference>
<feature type="domain" description="Pyridoxamine 5'-phosphate oxidase N-terminal" evidence="1">
    <location>
        <begin position="38"/>
        <end position="130"/>
    </location>
</feature>
<dbReference type="EMBL" id="LKEU01000023">
    <property type="protein sequence ID" value="OFV71402.1"/>
    <property type="molecule type" value="Genomic_DNA"/>
</dbReference>
<name>A0A1F2PKW2_9FIRM</name>
<evidence type="ECO:0000313" key="3">
    <source>
        <dbReference type="Proteomes" id="UP000176244"/>
    </source>
</evidence>
<organism evidence="2 3">
    <name type="scientific">Acetobacterium wieringae</name>
    <dbReference type="NCBI Taxonomy" id="52694"/>
    <lineage>
        <taxon>Bacteria</taxon>
        <taxon>Bacillati</taxon>
        <taxon>Bacillota</taxon>
        <taxon>Clostridia</taxon>
        <taxon>Eubacteriales</taxon>
        <taxon>Eubacteriaceae</taxon>
        <taxon>Acetobacterium</taxon>
    </lineage>
</organism>